<dbReference type="Gene3D" id="6.10.250.690">
    <property type="match status" value="1"/>
</dbReference>
<dbReference type="Pfam" id="PF00486">
    <property type="entry name" value="Trans_reg_C"/>
    <property type="match status" value="1"/>
</dbReference>
<dbReference type="EMBL" id="QJTK01000004">
    <property type="protein sequence ID" value="PYF10550.1"/>
    <property type="molecule type" value="Genomic_DNA"/>
</dbReference>
<reference evidence="10 11" key="1">
    <citation type="submission" date="2018-06" db="EMBL/GenBank/DDBJ databases">
        <title>Genomic Encyclopedia of Type Strains, Phase III (KMG-III): the genomes of soil and plant-associated and newly described type strains.</title>
        <authorList>
            <person name="Whitman W."/>
        </authorList>
    </citation>
    <scope>NUCLEOTIDE SEQUENCE [LARGE SCALE GENOMIC DNA]</scope>
    <source>
        <strain evidence="10 11">JA737</strain>
    </source>
</reference>
<dbReference type="Proteomes" id="UP000247727">
    <property type="component" value="Unassembled WGS sequence"/>
</dbReference>
<evidence type="ECO:0000256" key="3">
    <source>
        <dbReference type="ARBA" id="ARBA00023015"/>
    </source>
</evidence>
<feature type="domain" description="OmpR/PhoB-type" evidence="9">
    <location>
        <begin position="133"/>
        <end position="226"/>
    </location>
</feature>
<dbReference type="PANTHER" id="PTHR48111">
    <property type="entry name" value="REGULATOR OF RPOS"/>
    <property type="match status" value="1"/>
</dbReference>
<keyword evidence="5" id="KW-0804">Transcription</keyword>
<dbReference type="GO" id="GO:0000976">
    <property type="term" value="F:transcription cis-regulatory region binding"/>
    <property type="evidence" value="ECO:0007669"/>
    <property type="project" value="TreeGrafter"/>
</dbReference>
<organism evidence="10 11">
    <name type="scientific">Rhodobacter viridis</name>
    <dbReference type="NCBI Taxonomy" id="1054202"/>
    <lineage>
        <taxon>Bacteria</taxon>
        <taxon>Pseudomonadati</taxon>
        <taxon>Pseudomonadota</taxon>
        <taxon>Alphaproteobacteria</taxon>
        <taxon>Rhodobacterales</taxon>
        <taxon>Rhodobacter group</taxon>
        <taxon>Rhodobacter</taxon>
    </lineage>
</organism>
<dbReference type="GO" id="GO:0000156">
    <property type="term" value="F:phosphorelay response regulator activity"/>
    <property type="evidence" value="ECO:0007669"/>
    <property type="project" value="TreeGrafter"/>
</dbReference>
<dbReference type="PANTHER" id="PTHR48111:SF1">
    <property type="entry name" value="TWO-COMPONENT RESPONSE REGULATOR ORR33"/>
    <property type="match status" value="1"/>
</dbReference>
<gene>
    <name evidence="10" type="ORF">C8J30_10429</name>
</gene>
<dbReference type="AlphaFoldDB" id="A0A318TZN3"/>
<name>A0A318TZN3_9RHOB</name>
<evidence type="ECO:0000313" key="10">
    <source>
        <dbReference type="EMBL" id="PYF10550.1"/>
    </source>
</evidence>
<dbReference type="SUPFAM" id="SSF52172">
    <property type="entry name" value="CheY-like"/>
    <property type="match status" value="1"/>
</dbReference>
<evidence type="ECO:0000256" key="6">
    <source>
        <dbReference type="PROSITE-ProRule" id="PRU00169"/>
    </source>
</evidence>
<dbReference type="Gene3D" id="1.10.10.10">
    <property type="entry name" value="Winged helix-like DNA-binding domain superfamily/Winged helix DNA-binding domain"/>
    <property type="match status" value="1"/>
</dbReference>
<feature type="DNA-binding region" description="OmpR/PhoB-type" evidence="7">
    <location>
        <begin position="133"/>
        <end position="226"/>
    </location>
</feature>
<proteinExistence type="predicted"/>
<protein>
    <submittedName>
        <fullName evidence="10">Two-component system OmpR family response regulator</fullName>
    </submittedName>
</protein>
<evidence type="ECO:0000256" key="7">
    <source>
        <dbReference type="PROSITE-ProRule" id="PRU01091"/>
    </source>
</evidence>
<dbReference type="CDD" id="cd00383">
    <property type="entry name" value="trans_reg_C"/>
    <property type="match status" value="1"/>
</dbReference>
<dbReference type="Pfam" id="PF00072">
    <property type="entry name" value="Response_reg"/>
    <property type="match status" value="1"/>
</dbReference>
<dbReference type="Gene3D" id="3.40.50.2300">
    <property type="match status" value="1"/>
</dbReference>
<feature type="domain" description="Response regulatory" evidence="8">
    <location>
        <begin position="11"/>
        <end position="125"/>
    </location>
</feature>
<dbReference type="PROSITE" id="PS51755">
    <property type="entry name" value="OMPR_PHOB"/>
    <property type="match status" value="1"/>
</dbReference>
<keyword evidence="4 7" id="KW-0238">DNA-binding</keyword>
<accession>A0A318TZN3</accession>
<dbReference type="InterPro" id="IPR001867">
    <property type="entry name" value="OmpR/PhoB-type_DNA-bd"/>
</dbReference>
<evidence type="ECO:0000259" key="9">
    <source>
        <dbReference type="PROSITE" id="PS51755"/>
    </source>
</evidence>
<keyword evidence="11" id="KW-1185">Reference proteome</keyword>
<dbReference type="PROSITE" id="PS50110">
    <property type="entry name" value="RESPONSE_REGULATORY"/>
    <property type="match status" value="1"/>
</dbReference>
<dbReference type="InterPro" id="IPR001789">
    <property type="entry name" value="Sig_transdc_resp-reg_receiver"/>
</dbReference>
<dbReference type="GO" id="GO:0005829">
    <property type="term" value="C:cytosol"/>
    <property type="evidence" value="ECO:0007669"/>
    <property type="project" value="TreeGrafter"/>
</dbReference>
<dbReference type="InterPro" id="IPR036388">
    <property type="entry name" value="WH-like_DNA-bd_sf"/>
</dbReference>
<dbReference type="GO" id="GO:0032993">
    <property type="term" value="C:protein-DNA complex"/>
    <property type="evidence" value="ECO:0007669"/>
    <property type="project" value="TreeGrafter"/>
</dbReference>
<keyword evidence="2" id="KW-0902">Two-component regulatory system</keyword>
<evidence type="ECO:0000259" key="8">
    <source>
        <dbReference type="PROSITE" id="PS50110"/>
    </source>
</evidence>
<sequence>MPARGYFGTMRLLLVEDTADLAETLARHLRAEGHAVDLAEDVEGALSALAVTEYACVILDLGLPDGSGLAVLRDRRDRGDRTPVIIATAQDQISDRIAGLDAGADDYVVKPFDLHELSARIRAHARRAQGVPEARIALGPVEVDRALARVWRDGVEVRLTAREWALFEALLGARGRVLGKSALEEALYAFDDRIEGNAIEVYVSRLRGKLGPEVIETRRGLGYVVP</sequence>
<dbReference type="InterPro" id="IPR039420">
    <property type="entry name" value="WalR-like"/>
</dbReference>
<evidence type="ECO:0000256" key="2">
    <source>
        <dbReference type="ARBA" id="ARBA00023012"/>
    </source>
</evidence>
<evidence type="ECO:0000256" key="4">
    <source>
        <dbReference type="ARBA" id="ARBA00023125"/>
    </source>
</evidence>
<evidence type="ECO:0000313" key="11">
    <source>
        <dbReference type="Proteomes" id="UP000247727"/>
    </source>
</evidence>
<dbReference type="SMART" id="SM00448">
    <property type="entry name" value="REC"/>
    <property type="match status" value="1"/>
</dbReference>
<feature type="modified residue" description="4-aspartylphosphate" evidence="6">
    <location>
        <position position="60"/>
    </location>
</feature>
<keyword evidence="3" id="KW-0805">Transcription regulation</keyword>
<evidence type="ECO:0000256" key="5">
    <source>
        <dbReference type="ARBA" id="ARBA00023163"/>
    </source>
</evidence>
<dbReference type="SMART" id="SM00862">
    <property type="entry name" value="Trans_reg_C"/>
    <property type="match status" value="1"/>
</dbReference>
<comment type="caution">
    <text evidence="10">The sequence shown here is derived from an EMBL/GenBank/DDBJ whole genome shotgun (WGS) entry which is preliminary data.</text>
</comment>
<evidence type="ECO:0000256" key="1">
    <source>
        <dbReference type="ARBA" id="ARBA00022553"/>
    </source>
</evidence>
<keyword evidence="1 6" id="KW-0597">Phosphoprotein</keyword>
<dbReference type="InterPro" id="IPR011006">
    <property type="entry name" value="CheY-like_superfamily"/>
</dbReference>
<dbReference type="GO" id="GO:0006355">
    <property type="term" value="P:regulation of DNA-templated transcription"/>
    <property type="evidence" value="ECO:0007669"/>
    <property type="project" value="InterPro"/>
</dbReference>